<accession>A0A1H3HUY4</accession>
<feature type="transmembrane region" description="Helical" evidence="1">
    <location>
        <begin position="472"/>
        <end position="489"/>
    </location>
</feature>
<feature type="transmembrane region" description="Helical" evidence="1">
    <location>
        <begin position="170"/>
        <end position="190"/>
    </location>
</feature>
<feature type="transmembrane region" description="Helical" evidence="1">
    <location>
        <begin position="202"/>
        <end position="221"/>
    </location>
</feature>
<dbReference type="OrthoDB" id="3035992at2"/>
<evidence type="ECO:0000256" key="1">
    <source>
        <dbReference type="SAM" id="Phobius"/>
    </source>
</evidence>
<name>A0A1H3HUY4_9FIRM</name>
<dbReference type="InterPro" id="IPR046062">
    <property type="entry name" value="DUF6020"/>
</dbReference>
<feature type="transmembrane region" description="Helical" evidence="1">
    <location>
        <begin position="227"/>
        <end position="246"/>
    </location>
</feature>
<feature type="transmembrane region" description="Helical" evidence="1">
    <location>
        <begin position="300"/>
        <end position="321"/>
    </location>
</feature>
<keyword evidence="1" id="KW-1133">Transmembrane helix</keyword>
<reference evidence="2 3" key="1">
    <citation type="submission" date="2016-10" db="EMBL/GenBank/DDBJ databases">
        <authorList>
            <person name="de Groot N.N."/>
        </authorList>
    </citation>
    <scope>NUCLEOTIDE SEQUENCE [LARGE SCALE GENOMIC DNA]</scope>
    <source>
        <strain evidence="2 3">DSM 14045</strain>
    </source>
</reference>
<feature type="transmembrane region" description="Helical" evidence="1">
    <location>
        <begin position="253"/>
        <end position="270"/>
    </location>
</feature>
<feature type="transmembrane region" description="Helical" evidence="1">
    <location>
        <begin position="98"/>
        <end position="120"/>
    </location>
</feature>
<keyword evidence="3" id="KW-1185">Reference proteome</keyword>
<feature type="transmembrane region" description="Helical" evidence="1">
    <location>
        <begin position="522"/>
        <end position="539"/>
    </location>
</feature>
<dbReference type="Pfam" id="PF19484">
    <property type="entry name" value="DUF6020"/>
    <property type="match status" value="1"/>
</dbReference>
<feature type="transmembrane region" description="Helical" evidence="1">
    <location>
        <begin position="16"/>
        <end position="36"/>
    </location>
</feature>
<dbReference type="AlphaFoldDB" id="A0A1H3HUY4"/>
<feature type="transmembrane region" description="Helical" evidence="1">
    <location>
        <begin position="276"/>
        <end position="293"/>
    </location>
</feature>
<dbReference type="Proteomes" id="UP000183918">
    <property type="component" value="Unassembled WGS sequence"/>
</dbReference>
<evidence type="ECO:0000313" key="2">
    <source>
        <dbReference type="EMBL" id="SDY19307.1"/>
    </source>
</evidence>
<dbReference type="RefSeq" id="WP_074716633.1">
    <property type="nucleotide sequence ID" value="NZ_FNPG01000010.1"/>
</dbReference>
<gene>
    <name evidence="2" type="ORF">SAMN02910414_00963</name>
</gene>
<proteinExistence type="predicted"/>
<sequence>MLKKDMKFKALPKNGYLFVIKNLFAIMFSIMIVLANKITITSDIFSSNKEAFFSKFGVLDILLFICCFLLTNVGITIIEKIINLSQKKNEYVERTKNVKVFVVFFMLLIICWLPCVLTFYPGGVFADTTYTLLMAKGEAVINNHQPLLYTWIWEIMYGIGGLFALSEYHVIFLCTIVQAIAMALVISCFLYSLYKKGFSKKFIIISTIYFGLFNLIPLYVVSLWKDTFFSIFFFAFSVLLFNIFWNRAEERKFIKWQTILLYSVLAYLISFSRNNGIYAFFFFTVVLLVYFAYHKEKRLLKYSAIISFILICVFSVIRGPIYDSFKYNVDDKVESFGIPLQQVCYIIENNGDVSNEDMEVINNIIPQEDIHKLYCPLIVDKIKWAPSFNKEYLNDHYRLFLRTYLNIVRKNPIKALKGWALANEGFWDISRQNGAGYIHNTMWFTLSYPIRDVVKDKCGFSFQNLYSVDKKISSALFAWFIFLSVVIGYRRRRGGSYLALMPAIGIWITMIVATPLAYSLRYVFPLVLLVPMGIAVMIAPKYSLLNTESFTEI</sequence>
<feature type="transmembrane region" description="Helical" evidence="1">
    <location>
        <begin position="56"/>
        <end position="78"/>
    </location>
</feature>
<dbReference type="EMBL" id="FNPG01000010">
    <property type="protein sequence ID" value="SDY19307.1"/>
    <property type="molecule type" value="Genomic_DNA"/>
</dbReference>
<dbReference type="STRING" id="1122142.SAMN02910414_00963"/>
<protein>
    <recommendedName>
        <fullName evidence="4">Dolichyl-phosphate-mannose-protein mannosyltransferase</fullName>
    </recommendedName>
</protein>
<keyword evidence="1" id="KW-0472">Membrane</keyword>
<dbReference type="eggNOG" id="ENOG502Z972">
    <property type="taxonomic scope" value="Bacteria"/>
</dbReference>
<evidence type="ECO:0000313" key="3">
    <source>
        <dbReference type="Proteomes" id="UP000183918"/>
    </source>
</evidence>
<feature type="transmembrane region" description="Helical" evidence="1">
    <location>
        <begin position="496"/>
        <end position="516"/>
    </location>
</feature>
<organism evidence="2 3">
    <name type="scientific">Lachnobacterium bovis DSM 14045</name>
    <dbReference type="NCBI Taxonomy" id="1122142"/>
    <lineage>
        <taxon>Bacteria</taxon>
        <taxon>Bacillati</taxon>
        <taxon>Bacillota</taxon>
        <taxon>Clostridia</taxon>
        <taxon>Lachnospirales</taxon>
        <taxon>Lachnospiraceae</taxon>
        <taxon>Lachnobacterium</taxon>
    </lineage>
</organism>
<evidence type="ECO:0008006" key="4">
    <source>
        <dbReference type="Google" id="ProtNLM"/>
    </source>
</evidence>
<keyword evidence="1" id="KW-0812">Transmembrane</keyword>